<dbReference type="InterPro" id="IPR010982">
    <property type="entry name" value="Lambda_DNA-bd_dom_sf"/>
</dbReference>
<evidence type="ECO:0000313" key="2">
    <source>
        <dbReference type="EMBL" id="MFD2799070.1"/>
    </source>
</evidence>
<dbReference type="Pfam" id="PF19054">
    <property type="entry name" value="DUF5753"/>
    <property type="match status" value="1"/>
</dbReference>
<dbReference type="Proteomes" id="UP001597478">
    <property type="component" value="Unassembled WGS sequence"/>
</dbReference>
<dbReference type="InterPro" id="IPR001387">
    <property type="entry name" value="Cro/C1-type_HTH"/>
</dbReference>
<dbReference type="PROSITE" id="PS50943">
    <property type="entry name" value="HTH_CROC1"/>
    <property type="match status" value="1"/>
</dbReference>
<accession>A0ABW5W823</accession>
<keyword evidence="3" id="KW-1185">Reference proteome</keyword>
<dbReference type="CDD" id="cd00093">
    <property type="entry name" value="HTH_XRE"/>
    <property type="match status" value="1"/>
</dbReference>
<proteinExistence type="predicted"/>
<comment type="caution">
    <text evidence="2">The sequence shown here is derived from an EMBL/GenBank/DDBJ whole genome shotgun (WGS) entry which is preliminary data.</text>
</comment>
<dbReference type="Pfam" id="PF13560">
    <property type="entry name" value="HTH_31"/>
    <property type="match status" value="1"/>
</dbReference>
<evidence type="ECO:0000259" key="1">
    <source>
        <dbReference type="PROSITE" id="PS50943"/>
    </source>
</evidence>
<dbReference type="SMART" id="SM00530">
    <property type="entry name" value="HTH_XRE"/>
    <property type="match status" value="1"/>
</dbReference>
<sequence>MTDLDQRRLALADELAVLMRRAGMSGRRLAAAAGWQPSKVSRILTGKQAVSDDDLITWCAATDAPPADAERLRDELRSIRAEAARWSRQAAAGHRALQEDMSALEHRAHRIRSVDLALVPGLVQTADYARALFASLARIRRTPPDTDEAVRARLQRQSVLYDSSKAIELLTTEFALRQPVGDRAIMAAQLDRLRALDGLPAVRLRIIPLDVPLPVPFLHGFCILDDYVLVETLHQDASTTIADDVALYGRIADQLWETAVEGDEARAVLARARWA</sequence>
<feature type="domain" description="HTH cro/C1-type" evidence="1">
    <location>
        <begin position="15"/>
        <end position="69"/>
    </location>
</feature>
<evidence type="ECO:0000313" key="3">
    <source>
        <dbReference type="Proteomes" id="UP001597478"/>
    </source>
</evidence>
<gene>
    <name evidence="2" type="ORF">ACFS2C_06665</name>
</gene>
<dbReference type="InterPro" id="IPR043917">
    <property type="entry name" value="DUF5753"/>
</dbReference>
<dbReference type="SUPFAM" id="SSF47413">
    <property type="entry name" value="lambda repressor-like DNA-binding domains"/>
    <property type="match status" value="1"/>
</dbReference>
<dbReference type="RefSeq" id="WP_377386536.1">
    <property type="nucleotide sequence ID" value="NZ_JBHSAN010000006.1"/>
</dbReference>
<organism evidence="2 3">
    <name type="scientific">Prauserella oleivorans</name>
    <dbReference type="NCBI Taxonomy" id="1478153"/>
    <lineage>
        <taxon>Bacteria</taxon>
        <taxon>Bacillati</taxon>
        <taxon>Actinomycetota</taxon>
        <taxon>Actinomycetes</taxon>
        <taxon>Pseudonocardiales</taxon>
        <taxon>Pseudonocardiaceae</taxon>
        <taxon>Prauserella</taxon>
    </lineage>
</organism>
<protein>
    <submittedName>
        <fullName evidence="2">Helix-turn-helix domain-containing protein</fullName>
    </submittedName>
</protein>
<name>A0ABW5W823_9PSEU</name>
<dbReference type="EMBL" id="JBHUOF010000007">
    <property type="protein sequence ID" value="MFD2799070.1"/>
    <property type="molecule type" value="Genomic_DNA"/>
</dbReference>
<reference evidence="3" key="1">
    <citation type="journal article" date="2019" name="Int. J. Syst. Evol. Microbiol.">
        <title>The Global Catalogue of Microorganisms (GCM) 10K type strain sequencing project: providing services to taxonomists for standard genome sequencing and annotation.</title>
        <authorList>
            <consortium name="The Broad Institute Genomics Platform"/>
            <consortium name="The Broad Institute Genome Sequencing Center for Infectious Disease"/>
            <person name="Wu L."/>
            <person name="Ma J."/>
        </authorList>
    </citation>
    <scope>NUCLEOTIDE SEQUENCE [LARGE SCALE GENOMIC DNA]</scope>
    <source>
        <strain evidence="3">IBRC-M 10906</strain>
    </source>
</reference>
<dbReference type="Gene3D" id="1.10.260.40">
    <property type="entry name" value="lambda repressor-like DNA-binding domains"/>
    <property type="match status" value="1"/>
</dbReference>